<comment type="caution">
    <text evidence="6">The sequence shown here is derived from an EMBL/GenBank/DDBJ whole genome shotgun (WGS) entry which is preliminary data.</text>
</comment>
<evidence type="ECO:0000313" key="6">
    <source>
        <dbReference type="EMBL" id="GAH73554.1"/>
    </source>
</evidence>
<evidence type="ECO:0000259" key="4">
    <source>
        <dbReference type="Pfam" id="PF00006"/>
    </source>
</evidence>
<evidence type="ECO:0000256" key="2">
    <source>
        <dbReference type="ARBA" id="ARBA00022448"/>
    </source>
</evidence>
<evidence type="ECO:0000256" key="1">
    <source>
        <dbReference type="ARBA" id="ARBA00008936"/>
    </source>
</evidence>
<proteinExistence type="inferred from homology"/>
<dbReference type="Pfam" id="PF00006">
    <property type="entry name" value="ATP-synt_ab"/>
    <property type="match status" value="1"/>
</dbReference>
<accession>X1J5E8</accession>
<reference evidence="6" key="1">
    <citation type="journal article" date="2014" name="Front. Microbiol.">
        <title>High frequency of phylogenetically diverse reductive dehalogenase-homologous genes in deep subseafloor sedimentary metagenomes.</title>
        <authorList>
            <person name="Kawai M."/>
            <person name="Futagami T."/>
            <person name="Toyoda A."/>
            <person name="Takaki Y."/>
            <person name="Nishi S."/>
            <person name="Hori S."/>
            <person name="Arai W."/>
            <person name="Tsubouchi T."/>
            <person name="Morono Y."/>
            <person name="Uchiyama I."/>
            <person name="Ito T."/>
            <person name="Fujiyama A."/>
            <person name="Inagaki F."/>
            <person name="Takami H."/>
        </authorList>
    </citation>
    <scope>NUCLEOTIDE SEQUENCE</scope>
    <source>
        <strain evidence="6">Expedition CK06-06</strain>
    </source>
</reference>
<organism evidence="6">
    <name type="scientific">marine sediment metagenome</name>
    <dbReference type="NCBI Taxonomy" id="412755"/>
    <lineage>
        <taxon>unclassified sequences</taxon>
        <taxon>metagenomes</taxon>
        <taxon>ecological metagenomes</taxon>
    </lineage>
</organism>
<dbReference type="SUPFAM" id="SSF52540">
    <property type="entry name" value="P-loop containing nucleoside triphosphate hydrolases"/>
    <property type="match status" value="1"/>
</dbReference>
<dbReference type="InterPro" id="IPR055190">
    <property type="entry name" value="ATP-synt_VA_C"/>
</dbReference>
<dbReference type="InterPro" id="IPR022879">
    <property type="entry name" value="V-ATPase_su_B/beta"/>
</dbReference>
<keyword evidence="3" id="KW-0406">Ion transport</keyword>
<dbReference type="InterPro" id="IPR000194">
    <property type="entry name" value="ATPase_F1/V1/A1_a/bsu_nucl-bd"/>
</dbReference>
<dbReference type="GO" id="GO:0005524">
    <property type="term" value="F:ATP binding"/>
    <property type="evidence" value="ECO:0007669"/>
    <property type="project" value="InterPro"/>
</dbReference>
<dbReference type="AlphaFoldDB" id="X1J5E8"/>
<keyword evidence="2" id="KW-0813">Transport</keyword>
<dbReference type="Pfam" id="PF22919">
    <property type="entry name" value="ATP-synt_VA_C"/>
    <property type="match status" value="1"/>
</dbReference>
<dbReference type="InterPro" id="IPR020003">
    <property type="entry name" value="ATPase_a/bsu_AS"/>
</dbReference>
<dbReference type="SUPFAM" id="SSF47917">
    <property type="entry name" value="C-terminal domain of alpha and beta subunits of F1 ATP synthase"/>
    <property type="match status" value="1"/>
</dbReference>
<dbReference type="InterPro" id="IPR027417">
    <property type="entry name" value="P-loop_NTPase"/>
</dbReference>
<evidence type="ECO:0000259" key="5">
    <source>
        <dbReference type="Pfam" id="PF22919"/>
    </source>
</evidence>
<dbReference type="PROSITE" id="PS00152">
    <property type="entry name" value="ATPASE_ALPHA_BETA"/>
    <property type="match status" value="1"/>
</dbReference>
<dbReference type="CDD" id="cd18112">
    <property type="entry name" value="ATP-synt_V_A-type_beta_C"/>
    <property type="match status" value="1"/>
</dbReference>
<dbReference type="NCBIfam" id="NF003235">
    <property type="entry name" value="PRK04196.1"/>
    <property type="match status" value="1"/>
</dbReference>
<sequence>AALTAAEYLAYESDLHVLVILTDMTNYAEALREISAARSEVPGRRGYPGYLYTDLSMIYERAGRIRGRKGTITQMPILSMPQDDMTHPIPDLSGYITEGQMIVARDLHRRGIYPPIDPGPSLSRLMKEGIGKGMTRFDHKELQAQLYYGYSEGRDFRDLVAVVGSEALTDRDQKYLAFADRFEHEFINQGDHENRSFEETLDLGWNLLSEFPEKELKRCDLETIEWARKHGVYTNL</sequence>
<comment type="similarity">
    <text evidence="1">Belongs to the ATPase alpha/beta chains family.</text>
</comment>
<feature type="non-terminal residue" evidence="6">
    <location>
        <position position="1"/>
    </location>
</feature>
<protein>
    <submittedName>
        <fullName evidence="6">Uncharacterized protein</fullName>
    </submittedName>
</protein>
<dbReference type="Gene3D" id="3.40.50.12240">
    <property type="match status" value="1"/>
</dbReference>
<feature type="domain" description="ATPase F1/V1/A1 complex alpha/beta subunit nucleotide-binding" evidence="4">
    <location>
        <begin position="1"/>
        <end position="123"/>
    </location>
</feature>
<dbReference type="EMBL" id="BARU01031337">
    <property type="protein sequence ID" value="GAH73554.1"/>
    <property type="molecule type" value="Genomic_DNA"/>
</dbReference>
<dbReference type="PANTHER" id="PTHR43389:SF4">
    <property type="entry name" value="V-TYPE PROTON ATPASE SUBUNIT B"/>
    <property type="match status" value="1"/>
</dbReference>
<name>X1J5E8_9ZZZZ</name>
<gene>
    <name evidence="6" type="ORF">S03H2_49586</name>
</gene>
<dbReference type="PANTHER" id="PTHR43389">
    <property type="entry name" value="V-TYPE PROTON ATPASE SUBUNIT B"/>
    <property type="match status" value="1"/>
</dbReference>
<evidence type="ECO:0000256" key="3">
    <source>
        <dbReference type="ARBA" id="ARBA00023065"/>
    </source>
</evidence>
<dbReference type="GO" id="GO:0006811">
    <property type="term" value="P:monoatomic ion transport"/>
    <property type="evidence" value="ECO:0007669"/>
    <property type="project" value="UniProtKB-KW"/>
</dbReference>
<feature type="domain" description="ATP synthase A/B type C-terminal" evidence="5">
    <location>
        <begin position="129"/>
        <end position="224"/>
    </location>
</feature>